<evidence type="ECO:0000313" key="9">
    <source>
        <dbReference type="RefSeq" id="XP_018006669.1"/>
    </source>
</evidence>
<proteinExistence type="predicted"/>
<evidence type="ECO:0000256" key="2">
    <source>
        <dbReference type="ARBA" id="ARBA00011891"/>
    </source>
</evidence>
<dbReference type="GO" id="GO:0017040">
    <property type="term" value="F:N-acylsphingosine amidohydrolase activity"/>
    <property type="evidence" value="ECO:0007669"/>
    <property type="project" value="UniProtKB-EC"/>
</dbReference>
<evidence type="ECO:0000256" key="4">
    <source>
        <dbReference type="ARBA" id="ARBA00023228"/>
    </source>
</evidence>
<sequence>MKMKIMMFVDIYWLLVLFSTASFSNGNYFDRGGNFSHHQSSVNQFYGCETSAYPPDERDCVPTRLIDLTLEPRLRWRELVLEKKSELVELVGHVYNLTELLLGESALHFLLHNLGKVISSLPLTYQQELEGIADAAGLELEQITFYNIFYEIFSFCTSIVIQDKHGQLYHGRNLDFGLFLGWNNATHQWRVTELLRPLVVQLEWHNTTSLVYTSVSYVGYIGIVTANKPDAFSFSVNERFSWDGGYVGLIEWIVFGDHKQQWLTTLTRDVLLMAGTYDEAVQQLATPRLLAPVYFTLAGTRPGQGCIITRYRDDYQLLNLGSADYHADWYLVQTNYDHWKTPPFYDDRRTPAFTCLDRGVNMSASGVERGPRLPQARTADIPRSIKNLEAPGHGDFDNTETRTSKNDLSKSGLADVTADTQVTGCGILNYIIDKKRELQDVISSYWYAGLRKARRLLGIKENDQQPAMKKSSPKATLETVYDDNQEPLSLLYNVLSTRPVLNKLTTYTTLMSAKQGYIKTWVRQCPDPCWPW</sequence>
<organism evidence="8 9">
    <name type="scientific">Hyalella azteca</name>
    <name type="common">Amphipod</name>
    <dbReference type="NCBI Taxonomy" id="294128"/>
    <lineage>
        <taxon>Eukaryota</taxon>
        <taxon>Metazoa</taxon>
        <taxon>Ecdysozoa</taxon>
        <taxon>Arthropoda</taxon>
        <taxon>Crustacea</taxon>
        <taxon>Multicrustacea</taxon>
        <taxon>Malacostraca</taxon>
        <taxon>Eumalacostraca</taxon>
        <taxon>Peracarida</taxon>
        <taxon>Amphipoda</taxon>
        <taxon>Senticaudata</taxon>
        <taxon>Talitrida</taxon>
        <taxon>Talitroidea</taxon>
        <taxon>Hyalellidae</taxon>
        <taxon>Hyalella</taxon>
    </lineage>
</organism>
<dbReference type="PANTHER" id="PTHR28583">
    <property type="entry name" value="ACID AMIDASE"/>
    <property type="match status" value="1"/>
</dbReference>
<dbReference type="InterPro" id="IPR029132">
    <property type="entry name" value="CBAH/NAAA_C"/>
</dbReference>
<dbReference type="OMA" id="GWWMSFL"/>
<dbReference type="Gene3D" id="3.60.60.10">
    <property type="entry name" value="Penicillin V Acylase, Chain A"/>
    <property type="match status" value="1"/>
</dbReference>
<dbReference type="KEGG" id="hazt:108664565"/>
<feature type="signal peptide" evidence="6">
    <location>
        <begin position="1"/>
        <end position="26"/>
    </location>
</feature>
<feature type="domain" description="Choloylglycine hydrolase/NAAA C-terminal" evidence="7">
    <location>
        <begin position="156"/>
        <end position="354"/>
    </location>
</feature>
<accession>A0A8B7N0B8</accession>
<dbReference type="GeneID" id="108664565"/>
<evidence type="ECO:0000256" key="6">
    <source>
        <dbReference type="SAM" id="SignalP"/>
    </source>
</evidence>
<evidence type="ECO:0000313" key="8">
    <source>
        <dbReference type="Proteomes" id="UP000694843"/>
    </source>
</evidence>
<dbReference type="PANTHER" id="PTHR28583:SF1">
    <property type="entry name" value="ACID CERAMIDASE"/>
    <property type="match status" value="1"/>
</dbReference>
<dbReference type="EC" id="3.5.1.23" evidence="2"/>
<keyword evidence="3" id="KW-0378">Hydrolase</keyword>
<dbReference type="Pfam" id="PF02275">
    <property type="entry name" value="CBAH"/>
    <property type="match status" value="1"/>
</dbReference>
<dbReference type="RefSeq" id="XP_018006669.1">
    <property type="nucleotide sequence ID" value="XM_018151180.2"/>
</dbReference>
<keyword evidence="6" id="KW-0732">Signal</keyword>
<reference evidence="9" key="1">
    <citation type="submission" date="2025-08" db="UniProtKB">
        <authorList>
            <consortium name="RefSeq"/>
        </authorList>
    </citation>
    <scope>IDENTIFICATION</scope>
    <source>
        <tissue evidence="9">Whole organism</tissue>
    </source>
</reference>
<evidence type="ECO:0000256" key="3">
    <source>
        <dbReference type="ARBA" id="ARBA00022801"/>
    </source>
</evidence>
<feature type="compositionally biased region" description="Basic and acidic residues" evidence="5">
    <location>
        <begin position="392"/>
        <end position="408"/>
    </location>
</feature>
<dbReference type="AlphaFoldDB" id="A0A8B7N0B8"/>
<protein>
    <recommendedName>
        <fullName evidence="2">ceramidase</fullName>
        <ecNumber evidence="2">3.5.1.23</ecNumber>
    </recommendedName>
</protein>
<evidence type="ECO:0000256" key="5">
    <source>
        <dbReference type="SAM" id="MobiDB-lite"/>
    </source>
</evidence>
<comment type="subcellular location">
    <subcellularLocation>
        <location evidence="1">Lysosome</location>
    </subcellularLocation>
</comment>
<dbReference type="OrthoDB" id="5273684at2759"/>
<name>A0A8B7N0B8_HYAAZ</name>
<dbReference type="Proteomes" id="UP000694843">
    <property type="component" value="Unplaced"/>
</dbReference>
<keyword evidence="4" id="KW-0458">Lysosome</keyword>
<evidence type="ECO:0000259" key="7">
    <source>
        <dbReference type="Pfam" id="PF02275"/>
    </source>
</evidence>
<keyword evidence="8" id="KW-1185">Reference proteome</keyword>
<feature type="region of interest" description="Disordered" evidence="5">
    <location>
        <begin position="386"/>
        <end position="410"/>
    </location>
</feature>
<dbReference type="GO" id="GO:0005764">
    <property type="term" value="C:lysosome"/>
    <property type="evidence" value="ECO:0007669"/>
    <property type="project" value="UniProtKB-SubCell"/>
</dbReference>
<feature type="chain" id="PRO_5034273005" description="ceramidase" evidence="6">
    <location>
        <begin position="27"/>
        <end position="532"/>
    </location>
</feature>
<gene>
    <name evidence="9" type="primary">LOC108664565</name>
</gene>
<evidence type="ECO:0000256" key="1">
    <source>
        <dbReference type="ARBA" id="ARBA00004371"/>
    </source>
</evidence>